<dbReference type="InterPro" id="IPR004827">
    <property type="entry name" value="bZIP"/>
</dbReference>
<gene>
    <name evidence="9 10" type="primary">MET28</name>
    <name evidence="10" type="ordered locus">CAALFM_C700730WA</name>
    <name evidence="9" type="ordered locus">orf19.7046</name>
</gene>
<evidence type="ECO:0000256" key="4">
    <source>
        <dbReference type="ARBA" id="ARBA00023163"/>
    </source>
</evidence>
<dbReference type="STRING" id="237561.A0A1D8PQN4"/>
<reference evidence="10 11" key="1">
    <citation type="journal article" date="2004" name="Proc. Natl. Acad. Sci. U.S.A.">
        <title>The diploid genome sequence of Candida albicans.</title>
        <authorList>
            <person name="Jones T."/>
            <person name="Federspiel N.A."/>
            <person name="Chibana H."/>
            <person name="Dungan J."/>
            <person name="Kalman S."/>
            <person name="Magee B.B."/>
            <person name="Newport G."/>
            <person name="Thorstenson Y.R."/>
            <person name="Agabian N."/>
            <person name="Magee P.T."/>
            <person name="Davis R.W."/>
            <person name="Scherer S."/>
        </authorList>
    </citation>
    <scope>NUCLEOTIDE SEQUENCE [LARGE SCALE GENOMIC DNA]</scope>
    <source>
        <strain evidence="11">SC5314 / ATCC MYA-2876</strain>
    </source>
</reference>
<dbReference type="GeneID" id="3637962"/>
<dbReference type="PROSITE" id="PS50217">
    <property type="entry name" value="BZIP"/>
    <property type="match status" value="1"/>
</dbReference>
<feature type="region of interest" description="Disordered" evidence="7">
    <location>
        <begin position="76"/>
        <end position="104"/>
    </location>
</feature>
<dbReference type="Proteomes" id="UP000000559">
    <property type="component" value="Chromosome 7"/>
</dbReference>
<keyword evidence="2" id="KW-0805">Transcription regulation</keyword>
<dbReference type="PANTHER" id="PTHR13044">
    <property type="entry name" value="ACTIVATING TRANSCRIPTION FACTOR ATF 4/5"/>
    <property type="match status" value="1"/>
</dbReference>
<keyword evidence="11" id="KW-1185">Reference proteome</keyword>
<dbReference type="InParanoid" id="A0A1D8PQN4"/>
<keyword evidence="3" id="KW-0238">DNA-binding</keyword>
<evidence type="ECO:0000256" key="7">
    <source>
        <dbReference type="SAM" id="MobiDB-lite"/>
    </source>
</evidence>
<dbReference type="KEGG" id="cal:CAALFM_C700730WA"/>
<name>A0A1D8PQN4_CANAL</name>
<dbReference type="Gene3D" id="1.20.5.170">
    <property type="match status" value="1"/>
</dbReference>
<proteinExistence type="predicted"/>
<dbReference type="GO" id="GO:0005634">
    <property type="term" value="C:nucleus"/>
    <property type="evidence" value="ECO:0000318"/>
    <property type="project" value="GO_Central"/>
</dbReference>
<dbReference type="VEuPathDB" id="FungiDB:C7_00730W_A"/>
<dbReference type="GO" id="GO:0000977">
    <property type="term" value="F:RNA polymerase II transcription regulatory region sequence-specific DNA binding"/>
    <property type="evidence" value="ECO:0000318"/>
    <property type="project" value="GO_Central"/>
</dbReference>
<dbReference type="eggNOG" id="ENOG502S7ZI">
    <property type="taxonomic scope" value="Eukaryota"/>
</dbReference>
<comment type="subcellular location">
    <subcellularLocation>
        <location evidence="1">Nucleus</location>
    </subcellularLocation>
</comment>
<reference evidence="10 11" key="2">
    <citation type="journal article" date="2007" name="Genome Biol.">
        <title>Assembly of the Candida albicans genome into sixteen supercontigs aligned on the eight chromosomes.</title>
        <authorList>
            <person name="van het Hoog M."/>
            <person name="Rast T.J."/>
            <person name="Martchenko M."/>
            <person name="Grindle S."/>
            <person name="Dignard D."/>
            <person name="Hogues H."/>
            <person name="Cuomo C."/>
            <person name="Berriman M."/>
            <person name="Scherer S."/>
            <person name="Magee B.B."/>
            <person name="Whiteway M."/>
            <person name="Chibana H."/>
            <person name="Nantel A."/>
            <person name="Magee P.T."/>
        </authorList>
    </citation>
    <scope>GENOME REANNOTATION</scope>
    <source>
        <strain evidence="11">SC5314 / ATCC MYA-2876</strain>
    </source>
</reference>
<keyword evidence="6" id="KW-0175">Coiled coil</keyword>
<dbReference type="RefSeq" id="XP_720338.1">
    <property type="nucleotide sequence ID" value="XM_715245.1"/>
</dbReference>
<dbReference type="CDD" id="cd14705">
    <property type="entry name" value="bZIP_Zip1"/>
    <property type="match status" value="1"/>
</dbReference>
<evidence type="ECO:0000313" key="9">
    <source>
        <dbReference type="CGD" id="CAL0000186603"/>
    </source>
</evidence>
<dbReference type="GO" id="GO:0001228">
    <property type="term" value="F:DNA-binding transcription activator activity, RNA polymerase II-specific"/>
    <property type="evidence" value="ECO:0000318"/>
    <property type="project" value="GO_Central"/>
</dbReference>
<dbReference type="Pfam" id="PF07716">
    <property type="entry name" value="bZIP_2"/>
    <property type="match status" value="1"/>
</dbReference>
<evidence type="ECO:0000256" key="5">
    <source>
        <dbReference type="ARBA" id="ARBA00023242"/>
    </source>
</evidence>
<dbReference type="PANTHER" id="PTHR13044:SF14">
    <property type="entry name" value="CRYPTOCEPHAL, ISOFORM A"/>
    <property type="match status" value="1"/>
</dbReference>
<evidence type="ECO:0000259" key="8">
    <source>
        <dbReference type="PROSITE" id="PS50217"/>
    </source>
</evidence>
<dbReference type="CGD" id="CAL0000186603">
    <property type="gene designation" value="MET28"/>
</dbReference>
<dbReference type="EMBL" id="CP017629">
    <property type="protein sequence ID" value="AOW30449.1"/>
    <property type="molecule type" value="Genomic_DNA"/>
</dbReference>
<dbReference type="InterPro" id="IPR046347">
    <property type="entry name" value="bZIP_sf"/>
</dbReference>
<feature type="compositionally biased region" description="Basic and acidic residues" evidence="7">
    <location>
        <begin position="83"/>
        <end position="97"/>
    </location>
</feature>
<dbReference type="SMR" id="A0A1D8PQN4"/>
<sequence length="173" mass="19910">MNFEPIDYLSTLNLDFSNTVPSTEVSPQIDQQELDLFTQAANDDFFSLDVFGNGDIVPIKQQESVKHDIHSTFDLPKSVSRPIKKETASASAADDKRKRNTAASARFRIKKKMKEQEMERRAKELEERVVNLEKKLKAAELENRCLKNIIFQQNQQKGDELLQSIKQKSFEFS</sequence>
<dbReference type="OrthoDB" id="1939598at2759"/>
<dbReference type="OMA" id="NFEPIDY"/>
<evidence type="ECO:0000256" key="1">
    <source>
        <dbReference type="ARBA" id="ARBA00004123"/>
    </source>
</evidence>
<organism evidence="10 11">
    <name type="scientific">Candida albicans (strain SC5314 / ATCC MYA-2876)</name>
    <name type="common">Yeast</name>
    <dbReference type="NCBI Taxonomy" id="237561"/>
    <lineage>
        <taxon>Eukaryota</taxon>
        <taxon>Fungi</taxon>
        <taxon>Dikarya</taxon>
        <taxon>Ascomycota</taxon>
        <taxon>Saccharomycotina</taxon>
        <taxon>Pichiomycetes</taxon>
        <taxon>Debaryomycetaceae</taxon>
        <taxon>Candida/Lodderomyces clade</taxon>
        <taxon>Candida</taxon>
    </lineage>
</organism>
<protein>
    <submittedName>
        <fullName evidence="10">Met28p</fullName>
    </submittedName>
</protein>
<evidence type="ECO:0000313" key="11">
    <source>
        <dbReference type="Proteomes" id="UP000000559"/>
    </source>
</evidence>
<dbReference type="AlphaFoldDB" id="A0A1D8PQN4"/>
<evidence type="ECO:0000256" key="3">
    <source>
        <dbReference type="ARBA" id="ARBA00023125"/>
    </source>
</evidence>
<keyword evidence="4" id="KW-0804">Transcription</keyword>
<feature type="domain" description="BZIP" evidence="8">
    <location>
        <begin position="96"/>
        <end position="153"/>
    </location>
</feature>
<reference evidence="10 11" key="3">
    <citation type="journal article" date="2013" name="Genome Biol.">
        <title>Assembly of a phased diploid Candida albicans genome facilitates allele-specific measurements and provides a simple model for repeat and indel structure.</title>
        <authorList>
            <person name="Muzzey D."/>
            <person name="Schwartz K."/>
            <person name="Weissman J.S."/>
            <person name="Sherlock G."/>
        </authorList>
    </citation>
    <scope>NUCLEOTIDE SEQUENCE [LARGE SCALE GENOMIC DNA]</scope>
    <source>
        <strain evidence="11">SC5314 / ATCC MYA-2876</strain>
    </source>
</reference>
<accession>A0A1D8PQN4</accession>
<dbReference type="SUPFAM" id="SSF57959">
    <property type="entry name" value="Leucine zipper domain"/>
    <property type="match status" value="1"/>
</dbReference>
<dbReference type="PROSITE" id="PS00036">
    <property type="entry name" value="BZIP_BASIC"/>
    <property type="match status" value="1"/>
</dbReference>
<dbReference type="GO" id="GO:0089713">
    <property type="term" value="C:Cbf1-Met4-Met28 complex"/>
    <property type="evidence" value="ECO:0000318"/>
    <property type="project" value="GO_Central"/>
</dbReference>
<evidence type="ECO:0000256" key="6">
    <source>
        <dbReference type="SAM" id="Coils"/>
    </source>
</evidence>
<evidence type="ECO:0000313" key="10">
    <source>
        <dbReference type="EMBL" id="AOW30449.1"/>
    </source>
</evidence>
<feature type="coiled-coil region" evidence="6">
    <location>
        <begin position="108"/>
        <end position="149"/>
    </location>
</feature>
<keyword evidence="5" id="KW-0539">Nucleus</keyword>
<evidence type="ECO:0000256" key="2">
    <source>
        <dbReference type="ARBA" id="ARBA00023015"/>
    </source>
</evidence>
<dbReference type="GO" id="GO:0006357">
    <property type="term" value="P:regulation of transcription by RNA polymerase II"/>
    <property type="evidence" value="ECO:0000318"/>
    <property type="project" value="GO_Central"/>
</dbReference>